<evidence type="ECO:0000256" key="10">
    <source>
        <dbReference type="PIRSR" id="PIRSR001362-3"/>
    </source>
</evidence>
<organism evidence="12 13">
    <name type="scientific">Tribonema minus</name>
    <dbReference type="NCBI Taxonomy" id="303371"/>
    <lineage>
        <taxon>Eukaryota</taxon>
        <taxon>Sar</taxon>
        <taxon>Stramenopiles</taxon>
        <taxon>Ochrophyta</taxon>
        <taxon>PX clade</taxon>
        <taxon>Xanthophyceae</taxon>
        <taxon>Tribonematales</taxon>
        <taxon>Tribonemataceae</taxon>
        <taxon>Tribonema</taxon>
    </lineage>
</organism>
<evidence type="ECO:0000256" key="2">
    <source>
        <dbReference type="ARBA" id="ARBA00005704"/>
    </source>
</evidence>
<evidence type="ECO:0000256" key="9">
    <source>
        <dbReference type="PIRSR" id="PIRSR001362-2"/>
    </source>
</evidence>
<evidence type="ECO:0000313" key="13">
    <source>
        <dbReference type="Proteomes" id="UP000664859"/>
    </source>
</evidence>
<dbReference type="Proteomes" id="UP000664859">
    <property type="component" value="Unassembled WGS sequence"/>
</dbReference>
<evidence type="ECO:0000256" key="6">
    <source>
        <dbReference type="ARBA" id="ARBA00023239"/>
    </source>
</evidence>
<dbReference type="GO" id="GO:0046872">
    <property type="term" value="F:metal ion binding"/>
    <property type="evidence" value="ECO:0007669"/>
    <property type="project" value="UniProtKB-KW"/>
</dbReference>
<dbReference type="InterPro" id="IPR006254">
    <property type="entry name" value="Isocitrate_lyase"/>
</dbReference>
<dbReference type="GO" id="GO:0004451">
    <property type="term" value="F:isocitrate lyase activity"/>
    <property type="evidence" value="ECO:0007669"/>
    <property type="project" value="InterPro"/>
</dbReference>
<dbReference type="Gene3D" id="1.10.10.850">
    <property type="match status" value="1"/>
</dbReference>
<evidence type="ECO:0000313" key="12">
    <source>
        <dbReference type="EMBL" id="KAG5179251.1"/>
    </source>
</evidence>
<dbReference type="EMBL" id="JAFCMP010000490">
    <property type="protein sequence ID" value="KAG5179251.1"/>
    <property type="molecule type" value="Genomic_DNA"/>
</dbReference>
<feature type="binding site" evidence="9">
    <location>
        <begin position="216"/>
        <end position="217"/>
    </location>
    <ligand>
        <name>substrate</name>
    </ligand>
</feature>
<comment type="pathway">
    <text evidence="1">Carbohydrate metabolism; glyoxylate cycle; (S)-malate from isocitrate: step 1/2.</text>
</comment>
<dbReference type="Gene3D" id="3.20.20.60">
    <property type="entry name" value="Phosphoenolpyruvate-binding domains"/>
    <property type="match status" value="1"/>
</dbReference>
<feature type="binding site" evidence="10">
    <location>
        <position position="177"/>
    </location>
    <ligand>
        <name>Mg(2+)</name>
        <dbReference type="ChEBI" id="CHEBI:18420"/>
    </ligand>
</feature>
<keyword evidence="6 7" id="KW-0456">Lyase</keyword>
<evidence type="ECO:0000256" key="4">
    <source>
        <dbReference type="ARBA" id="ARBA00022435"/>
    </source>
</evidence>
<dbReference type="CDD" id="cd00377">
    <property type="entry name" value="ICL_PEPM"/>
    <property type="match status" value="1"/>
</dbReference>
<evidence type="ECO:0000256" key="8">
    <source>
        <dbReference type="PIRSR" id="PIRSR001362-1"/>
    </source>
</evidence>
<feature type="binding site" evidence="9">
    <location>
        <position position="470"/>
    </location>
    <ligand>
        <name>substrate</name>
    </ligand>
</feature>
<dbReference type="PANTHER" id="PTHR21631:SF3">
    <property type="entry name" value="BIFUNCTIONAL GLYOXYLATE CYCLE PROTEIN"/>
    <property type="match status" value="1"/>
</dbReference>
<feature type="binding site" evidence="9">
    <location>
        <begin position="435"/>
        <end position="439"/>
    </location>
    <ligand>
        <name>substrate</name>
    </ligand>
</feature>
<dbReference type="Pfam" id="PF00463">
    <property type="entry name" value="ICL"/>
    <property type="match status" value="1"/>
</dbReference>
<keyword evidence="10" id="KW-0479">Metal-binding</keyword>
<keyword evidence="5" id="KW-0816">Tricarboxylic acid cycle</keyword>
<dbReference type="PROSITE" id="PS00161">
    <property type="entry name" value="ISOCITRATE_LYASE"/>
    <property type="match status" value="1"/>
</dbReference>
<name>A0A835YPK9_9STRA</name>
<keyword evidence="4" id="KW-0329">Glyoxylate bypass</keyword>
<feature type="region of interest" description="Disordered" evidence="11">
    <location>
        <begin position="142"/>
        <end position="164"/>
    </location>
</feature>
<proteinExistence type="inferred from homology"/>
<dbReference type="InterPro" id="IPR018523">
    <property type="entry name" value="Isocitrate_lyase_ph_CS"/>
</dbReference>
<evidence type="ECO:0000256" key="7">
    <source>
        <dbReference type="PIRNR" id="PIRNR001362"/>
    </source>
</evidence>
<keyword evidence="10" id="KW-0460">Magnesium</keyword>
<feature type="binding site" evidence="9">
    <location>
        <position position="252"/>
    </location>
    <ligand>
        <name>substrate</name>
    </ligand>
</feature>
<dbReference type="AlphaFoldDB" id="A0A835YPK9"/>
<dbReference type="PIRSF" id="PIRSF001362">
    <property type="entry name" value="Isocit_lyase"/>
    <property type="match status" value="1"/>
</dbReference>
<accession>A0A835YPK9</accession>
<reference evidence="12" key="1">
    <citation type="submission" date="2021-02" db="EMBL/GenBank/DDBJ databases">
        <title>First Annotated Genome of the Yellow-green Alga Tribonema minus.</title>
        <authorList>
            <person name="Mahan K.M."/>
        </authorList>
    </citation>
    <scope>NUCLEOTIDE SEQUENCE</scope>
    <source>
        <strain evidence="12">UTEX B ZZ1240</strain>
    </source>
</reference>
<dbReference type="NCBIfam" id="TIGR01346">
    <property type="entry name" value="isocit_lyase"/>
    <property type="match status" value="1"/>
</dbReference>
<dbReference type="InterPro" id="IPR040442">
    <property type="entry name" value="Pyrv_kinase-like_dom_sf"/>
</dbReference>
<evidence type="ECO:0000256" key="5">
    <source>
        <dbReference type="ARBA" id="ARBA00022532"/>
    </source>
</evidence>
<comment type="cofactor">
    <cofactor evidence="10">
        <name>Mg(2+)</name>
        <dbReference type="ChEBI" id="CHEBI:18420"/>
    </cofactor>
    <text evidence="10">Can also use Mn(2+) ion.</text>
</comment>
<protein>
    <recommendedName>
        <fullName evidence="3 7">Isocitrate lyase</fullName>
    </recommendedName>
</protein>
<dbReference type="FunFam" id="1.10.10.850:FF:000001">
    <property type="entry name" value="Isocitrate lyase"/>
    <property type="match status" value="1"/>
</dbReference>
<comment type="similarity">
    <text evidence="2 7">Belongs to the isocitrate lyase/PEP mutase superfamily. Isocitrate lyase family.</text>
</comment>
<dbReference type="GO" id="GO:0006099">
    <property type="term" value="P:tricarboxylic acid cycle"/>
    <property type="evidence" value="ECO:0007669"/>
    <property type="project" value="UniProtKB-KW"/>
</dbReference>
<dbReference type="PANTHER" id="PTHR21631">
    <property type="entry name" value="ISOCITRATE LYASE/MALATE SYNTHASE"/>
    <property type="match status" value="1"/>
</dbReference>
<dbReference type="OrthoDB" id="4078635at2759"/>
<comment type="caution">
    <text evidence="12">The sequence shown here is derived from an EMBL/GenBank/DDBJ whole genome shotgun (WGS) entry which is preliminary data.</text>
</comment>
<dbReference type="SUPFAM" id="SSF51621">
    <property type="entry name" value="Phosphoenolpyruvate/pyruvate domain"/>
    <property type="match status" value="1"/>
</dbReference>
<feature type="active site" description="Proton acceptor" evidence="8">
    <location>
        <position position="215"/>
    </location>
</feature>
<dbReference type="GO" id="GO:0006097">
    <property type="term" value="P:glyoxylate cycle"/>
    <property type="evidence" value="ECO:0007669"/>
    <property type="project" value="UniProtKB-KW"/>
</dbReference>
<keyword evidence="13" id="KW-1185">Reference proteome</keyword>
<evidence type="ECO:0000256" key="1">
    <source>
        <dbReference type="ARBA" id="ARBA00004793"/>
    </source>
</evidence>
<dbReference type="InterPro" id="IPR015813">
    <property type="entry name" value="Pyrv/PenolPyrv_kinase-like_dom"/>
</dbReference>
<sequence>MLSYSHSSAPTAPREMDAFAREVAGVKQWWSGPRFRDTKRPYTAEEAVGMRGTLPETFASNLMAQKLWAELEACRDRKGFTHTFGALDPVQVIEMAPHLKTVYVSGWQCSSTAASNNEPGPDFADYPMDTVPRKVDQLFRAQRHHDRRQREERQRMTPAERAAAGAPVDYLRPMVADGDTGHGGLTAVMKLTKMFVEAGAAGIHFEDQKPGTKKCGHMGGKVLVSMQEHCDRLVAARLQADIMGTDTVIVARTDAEAASLLDSNIDPRDHPFILGATNPNLRPVNEVMSAAAAAGASADKVNDIAKEWTASAGLMRYPEAVARAIECSGLPDAQTRLKHWASKAYTLGHDQARALAAQLLGGPAKLPHFDWEAPRSREGYYKVRGGVDYCVARARAFAPHADLLWMETAKPILEEARQFAHGVHEAFPRQMLAYNLSPSFNWDSAGMTEAQMASFNRDLGQLGYVFQFITLAGFHADGLITARLSREYGQHGIIKYVDLVQRQERAEQVDLLTHQRWSGADLMDRQVRLATGGISSTSAMGEGVTEAQFKAPHARL</sequence>
<gene>
    <name evidence="12" type="ORF">JKP88DRAFT_270413</name>
</gene>
<feature type="binding site" evidence="9">
    <location>
        <begin position="105"/>
        <end position="107"/>
    </location>
    <ligand>
        <name>substrate</name>
    </ligand>
</feature>
<dbReference type="InterPro" id="IPR039556">
    <property type="entry name" value="ICL/PEPM"/>
</dbReference>
<evidence type="ECO:0000256" key="11">
    <source>
        <dbReference type="SAM" id="MobiDB-lite"/>
    </source>
</evidence>
<evidence type="ECO:0000256" key="3">
    <source>
        <dbReference type="ARBA" id="ARBA00012909"/>
    </source>
</evidence>